<dbReference type="Gene3D" id="3.40.50.300">
    <property type="entry name" value="P-loop containing nucleotide triphosphate hydrolases"/>
    <property type="match status" value="1"/>
</dbReference>
<dbReference type="GO" id="GO:0033063">
    <property type="term" value="C:Rad51B-Rad51C-Rad51D-XRCC2 complex"/>
    <property type="evidence" value="ECO:0007669"/>
    <property type="project" value="InterPro"/>
</dbReference>
<dbReference type="InterPro" id="IPR030547">
    <property type="entry name" value="XRCC2"/>
</dbReference>
<keyword evidence="3" id="KW-1185">Reference proteome</keyword>
<dbReference type="CDD" id="cd19490">
    <property type="entry name" value="XRCC2"/>
    <property type="match status" value="1"/>
</dbReference>
<dbReference type="GO" id="GO:0000400">
    <property type="term" value="F:four-way junction DNA binding"/>
    <property type="evidence" value="ECO:0007669"/>
    <property type="project" value="TreeGrafter"/>
</dbReference>
<comment type="caution">
    <text evidence="2">The sequence shown here is derived from an EMBL/GenBank/DDBJ whole genome shotgun (WGS) entry which is preliminary data.</text>
</comment>
<dbReference type="PANTHER" id="PTHR46644:SF2">
    <property type="entry name" value="DNA REPAIR PROTEIN XRCC2"/>
    <property type="match status" value="1"/>
</dbReference>
<dbReference type="GO" id="GO:0042148">
    <property type="term" value="P:DNA strand invasion"/>
    <property type="evidence" value="ECO:0007669"/>
    <property type="project" value="TreeGrafter"/>
</dbReference>
<accession>A0AAD4CSJ2</accession>
<organism evidence="2 3">
    <name type="scientific">Aspergillus nanangensis</name>
    <dbReference type="NCBI Taxonomy" id="2582783"/>
    <lineage>
        <taxon>Eukaryota</taxon>
        <taxon>Fungi</taxon>
        <taxon>Dikarya</taxon>
        <taxon>Ascomycota</taxon>
        <taxon>Pezizomycotina</taxon>
        <taxon>Eurotiomycetes</taxon>
        <taxon>Eurotiomycetidae</taxon>
        <taxon>Eurotiales</taxon>
        <taxon>Aspergillaceae</taxon>
        <taxon>Aspergillus</taxon>
        <taxon>Aspergillus subgen. Circumdati</taxon>
    </lineage>
</organism>
<reference evidence="2" key="2">
    <citation type="submission" date="2020-02" db="EMBL/GenBank/DDBJ databases">
        <authorList>
            <person name="Gilchrist C.L.M."/>
            <person name="Chooi Y.-H."/>
        </authorList>
    </citation>
    <scope>NUCLEOTIDE SEQUENCE</scope>
    <source>
        <strain evidence="2">MST-FP2251</strain>
    </source>
</reference>
<name>A0AAD4CSJ2_ASPNN</name>
<protein>
    <recommendedName>
        <fullName evidence="4">DNA recombination and repair protein Rad51-like C-terminal domain-containing protein</fullName>
    </recommendedName>
</protein>
<dbReference type="PANTHER" id="PTHR46644">
    <property type="entry name" value="DNA REPAIR PROTEIN XRCC2"/>
    <property type="match status" value="1"/>
</dbReference>
<proteinExistence type="predicted"/>
<sequence>MASSFGEKLLGEICEQGLDEILQDLKSLSYGNAAEALNAPLGVKELDELLDVFMVPRDQPLREAHQDLQPPGTLDHAATQSAVSPPQVPQFGHSNPVIEISSTASAAGKSHLLYYLAAIAILPSLFNGYPLGGRESALVFIDTDGRFDAGRLHAVTRGIIRKRLEATPADPDADLPPYTEEDIETTLTISLQHVHVFRPQSSTSLLSTLKTLDTYLLNISRHLSATRPLHGIFLDSAGAFFWPDKLHDEFARTEDIGRSAAEIEHDRQQKTSFYLSDMYADLVAELKRLQRRFGCVVVYTTTSTWSARSGPRGGSNAYQPSGPFDLYNPHSSAPKTPSFRSSLPPPWGSFPTLRLVVRRDAVRPFPPIMTPADAQDEAAMRQEVVMRGQFSAWVNGWGREQWPRRVLDGLDWLNGGTFVFHVHGEGVEIGE</sequence>
<dbReference type="GO" id="GO:0005815">
    <property type="term" value="C:microtubule organizing center"/>
    <property type="evidence" value="ECO:0007669"/>
    <property type="project" value="TreeGrafter"/>
</dbReference>
<feature type="region of interest" description="Disordered" evidence="1">
    <location>
        <begin position="64"/>
        <end position="90"/>
    </location>
</feature>
<gene>
    <name evidence="2" type="ORF">FE257_002894</name>
</gene>
<evidence type="ECO:0000313" key="2">
    <source>
        <dbReference type="EMBL" id="KAF9891931.1"/>
    </source>
</evidence>
<dbReference type="AlphaFoldDB" id="A0AAD4CSJ2"/>
<dbReference type="SUPFAM" id="SSF52540">
    <property type="entry name" value="P-loop containing nucleoside triphosphate hydrolases"/>
    <property type="match status" value="1"/>
</dbReference>
<evidence type="ECO:0008006" key="4">
    <source>
        <dbReference type="Google" id="ProtNLM"/>
    </source>
</evidence>
<evidence type="ECO:0000313" key="3">
    <source>
        <dbReference type="Proteomes" id="UP001194746"/>
    </source>
</evidence>
<evidence type="ECO:0000256" key="1">
    <source>
        <dbReference type="SAM" id="MobiDB-lite"/>
    </source>
</evidence>
<dbReference type="InterPro" id="IPR027417">
    <property type="entry name" value="P-loop_NTPase"/>
</dbReference>
<reference evidence="2" key="1">
    <citation type="journal article" date="2019" name="Beilstein J. Org. Chem.">
        <title>Nanangenines: drimane sesquiterpenoids as the dominant metabolite cohort of a novel Australian fungus, Aspergillus nanangensis.</title>
        <authorList>
            <person name="Lacey H.J."/>
            <person name="Gilchrist C.L.M."/>
            <person name="Crombie A."/>
            <person name="Kalaitzis J.A."/>
            <person name="Vuong D."/>
            <person name="Rutledge P.J."/>
            <person name="Turner P."/>
            <person name="Pitt J.I."/>
            <person name="Lacey E."/>
            <person name="Chooi Y.H."/>
            <person name="Piggott A.M."/>
        </authorList>
    </citation>
    <scope>NUCLEOTIDE SEQUENCE</scope>
    <source>
        <strain evidence="2">MST-FP2251</strain>
    </source>
</reference>
<dbReference type="Proteomes" id="UP001194746">
    <property type="component" value="Unassembled WGS sequence"/>
</dbReference>
<dbReference type="GO" id="GO:0000724">
    <property type="term" value="P:double-strand break repair via homologous recombination"/>
    <property type="evidence" value="ECO:0007669"/>
    <property type="project" value="InterPro"/>
</dbReference>
<dbReference type="GO" id="GO:0005657">
    <property type="term" value="C:replication fork"/>
    <property type="evidence" value="ECO:0007669"/>
    <property type="project" value="InterPro"/>
</dbReference>
<dbReference type="EMBL" id="VCAU01000015">
    <property type="protein sequence ID" value="KAF9891931.1"/>
    <property type="molecule type" value="Genomic_DNA"/>
</dbReference>